<name>A0A2U2N8P4_9BIFI</name>
<evidence type="ECO:0000313" key="1">
    <source>
        <dbReference type="EMBL" id="PWG65571.1"/>
    </source>
</evidence>
<accession>A0A2U2N8P4</accession>
<sequence length="63" mass="7024">MGAKLEGLYDPKTGDAGLAAFTVRTLRKQGHVTTREEVLEMQQDIGREWTEAEIEHILAANNI</sequence>
<gene>
    <name evidence="1" type="ORF">DF196_06450</name>
</gene>
<dbReference type="RefSeq" id="WP_109057040.1">
    <property type="nucleotide sequence ID" value="NZ_QFFM01000012.1"/>
</dbReference>
<dbReference type="Proteomes" id="UP000245876">
    <property type="component" value="Unassembled WGS sequence"/>
</dbReference>
<organism evidence="1 2">
    <name type="scientific">Bifidobacterium callitrichidarum</name>
    <dbReference type="NCBI Taxonomy" id="2052941"/>
    <lineage>
        <taxon>Bacteria</taxon>
        <taxon>Bacillati</taxon>
        <taxon>Actinomycetota</taxon>
        <taxon>Actinomycetes</taxon>
        <taxon>Bifidobacteriales</taxon>
        <taxon>Bifidobacteriaceae</taxon>
        <taxon>Bifidobacterium</taxon>
    </lineage>
</organism>
<comment type="caution">
    <text evidence="1">The sequence shown here is derived from an EMBL/GenBank/DDBJ whole genome shotgun (WGS) entry which is preliminary data.</text>
</comment>
<evidence type="ECO:0000313" key="2">
    <source>
        <dbReference type="Proteomes" id="UP000245876"/>
    </source>
</evidence>
<dbReference type="AlphaFoldDB" id="A0A2U2N8P4"/>
<dbReference type="EMBL" id="QFFM01000012">
    <property type="protein sequence ID" value="PWG65571.1"/>
    <property type="molecule type" value="Genomic_DNA"/>
</dbReference>
<proteinExistence type="predicted"/>
<reference evidence="1 2" key="1">
    <citation type="journal article" date="2018" name="Int. J. Syst. Evol. Microbiol.">
        <title>Bifidobacterium callitrichidarum sp. nov. from the faeces of the emperor tamarin (Saguinus imperator).</title>
        <authorList>
            <person name="Modesto M."/>
            <person name="Michelini S."/>
            <person name="Sansosti M.C."/>
            <person name="De Filippo C."/>
            <person name="Cavalieri D."/>
            <person name="Qvirist L."/>
            <person name="Andlid T."/>
            <person name="Spiezio C."/>
            <person name="Sandri C."/>
            <person name="Pascarelli S."/>
            <person name="Sgorbati B."/>
            <person name="Mattarelli P."/>
        </authorList>
    </citation>
    <scope>NUCLEOTIDE SEQUENCE [LARGE SCALE GENOMIC DNA]</scope>
    <source>
        <strain evidence="1 2">TRI 5</strain>
    </source>
</reference>
<keyword evidence="2" id="KW-1185">Reference proteome</keyword>
<protein>
    <submittedName>
        <fullName evidence="1">Uncharacterized protein</fullName>
    </submittedName>
</protein>